<keyword evidence="3" id="KW-1185">Reference proteome</keyword>
<dbReference type="AlphaFoldDB" id="A0A662YK59"/>
<dbReference type="EMBL" id="SCEB01001391">
    <property type="protein sequence ID" value="RXM96869.1"/>
    <property type="molecule type" value="Genomic_DNA"/>
</dbReference>
<evidence type="ECO:0000313" key="2">
    <source>
        <dbReference type="EMBL" id="RXM96869.1"/>
    </source>
</evidence>
<dbReference type="PANTHER" id="PTHR31742:SF1">
    <property type="entry name" value="RPA-INTERACTING PROTEIN"/>
    <property type="match status" value="1"/>
</dbReference>
<dbReference type="GO" id="GO:0006606">
    <property type="term" value="P:protein import into nucleus"/>
    <property type="evidence" value="ECO:0007669"/>
    <property type="project" value="TreeGrafter"/>
</dbReference>
<dbReference type="InterPro" id="IPR028155">
    <property type="entry name" value="RPA_interact_central"/>
</dbReference>
<reference evidence="2 3" key="1">
    <citation type="submission" date="2019-01" db="EMBL/GenBank/DDBJ databases">
        <title>Draft Genome and Complete Hox-Cluster Characterization of the Sterlet Sturgeon (Acipenser ruthenus).</title>
        <authorList>
            <person name="Wei Q."/>
        </authorList>
    </citation>
    <scope>NUCLEOTIDE SEQUENCE [LARGE SCALE GENOMIC DNA]</scope>
    <source>
        <strain evidence="2">WHYD16114868_AA</strain>
        <tissue evidence="2">Blood</tissue>
    </source>
</reference>
<dbReference type="InterPro" id="IPR028156">
    <property type="entry name" value="RIP"/>
</dbReference>
<gene>
    <name evidence="2" type="ORF">EOD39_15133</name>
</gene>
<accession>A0A662YK59</accession>
<comment type="caution">
    <text evidence="2">The sequence shown here is derived from an EMBL/GenBank/DDBJ whole genome shotgun (WGS) entry which is preliminary data.</text>
</comment>
<proteinExistence type="predicted"/>
<protein>
    <submittedName>
        <fullName evidence="2">RPA-interacting protein B</fullName>
    </submittedName>
</protein>
<dbReference type="Pfam" id="PF14767">
    <property type="entry name" value="RPA_interact_M"/>
    <property type="match status" value="1"/>
</dbReference>
<dbReference type="GO" id="GO:0016605">
    <property type="term" value="C:PML body"/>
    <property type="evidence" value="ECO:0007669"/>
    <property type="project" value="TreeGrafter"/>
</dbReference>
<evidence type="ECO:0000313" key="3">
    <source>
        <dbReference type="Proteomes" id="UP000289886"/>
    </source>
</evidence>
<dbReference type="Proteomes" id="UP000289886">
    <property type="component" value="Unassembled WGS sequence"/>
</dbReference>
<evidence type="ECO:0000259" key="1">
    <source>
        <dbReference type="Pfam" id="PF14767"/>
    </source>
</evidence>
<dbReference type="PANTHER" id="PTHR31742">
    <property type="entry name" value="RPA-INTERACTING PROTEIN RPAIN"/>
    <property type="match status" value="1"/>
</dbReference>
<name>A0A662YK59_ACIRT</name>
<sequence length="83" mass="9709">MHRHRAMYKGTTPPWKETYRKIFSLKNDGELAVLEEIQQELIAQEQAILEEYDKSMQYEEQCVIAMAEGLDADSHVICPLCHR</sequence>
<organism evidence="2 3">
    <name type="scientific">Acipenser ruthenus</name>
    <name type="common">Sterlet sturgeon</name>
    <dbReference type="NCBI Taxonomy" id="7906"/>
    <lineage>
        <taxon>Eukaryota</taxon>
        <taxon>Metazoa</taxon>
        <taxon>Chordata</taxon>
        <taxon>Craniata</taxon>
        <taxon>Vertebrata</taxon>
        <taxon>Euteleostomi</taxon>
        <taxon>Actinopterygii</taxon>
        <taxon>Chondrostei</taxon>
        <taxon>Acipenseriformes</taxon>
        <taxon>Acipenseridae</taxon>
        <taxon>Acipenser</taxon>
    </lineage>
</organism>
<feature type="domain" description="RPA-interacting protein central" evidence="1">
    <location>
        <begin position="20"/>
        <end position="66"/>
    </location>
</feature>